<dbReference type="EMBL" id="JAKRKC020000001">
    <property type="protein sequence ID" value="MCK2214763.1"/>
    <property type="molecule type" value="Genomic_DNA"/>
</dbReference>
<proteinExistence type="predicted"/>
<accession>A0ABT0FQZ1</accession>
<comment type="caution">
    <text evidence="1">The sequence shown here is derived from an EMBL/GenBank/DDBJ whole genome shotgun (WGS) entry which is preliminary data.</text>
</comment>
<dbReference type="RefSeq" id="WP_247815235.1">
    <property type="nucleotide sequence ID" value="NZ_JAKRKC020000001.1"/>
</dbReference>
<evidence type="ECO:0000313" key="2">
    <source>
        <dbReference type="Proteomes" id="UP001317259"/>
    </source>
</evidence>
<organism evidence="1 2">
    <name type="scientific">Actinomadura luzonensis</name>
    <dbReference type="NCBI Taxonomy" id="2805427"/>
    <lineage>
        <taxon>Bacteria</taxon>
        <taxon>Bacillati</taxon>
        <taxon>Actinomycetota</taxon>
        <taxon>Actinomycetes</taxon>
        <taxon>Streptosporangiales</taxon>
        <taxon>Thermomonosporaceae</taxon>
        <taxon>Actinomadura</taxon>
    </lineage>
</organism>
<protein>
    <submittedName>
        <fullName evidence="1">Uncharacterized protein</fullName>
    </submittedName>
</protein>
<reference evidence="1 2" key="1">
    <citation type="submission" date="2022-04" db="EMBL/GenBank/DDBJ databases">
        <title>Genome draft of Actinomadura sp. ATCC 31491.</title>
        <authorList>
            <person name="Shi X."/>
            <person name="Du Y."/>
        </authorList>
    </citation>
    <scope>NUCLEOTIDE SEQUENCE [LARGE SCALE GENOMIC DNA]</scope>
    <source>
        <strain evidence="1 2">ATCC 31491</strain>
    </source>
</reference>
<dbReference type="Proteomes" id="UP001317259">
    <property type="component" value="Unassembled WGS sequence"/>
</dbReference>
<gene>
    <name evidence="1" type="ORF">MF672_013305</name>
</gene>
<sequence length="220" mass="24106">MKEAFEEDPETVGTLMAAQTVWSKRSLGHTAATGDAERFMTAVKETGAGFGLITDATGLAAVARGQELDEAQERKMKEFMMVVNSGLAIPQQGAWPIGVGVVGAWNSLLEDSAHTDVNTNQATYDANTTKARSKFLATQLVAQAMFDHNLFKKDTRRSLSFLKPDGSLMTLAEMTPEGTVQHPDFEAYEQWADDDHKGTIWKDAKDKLNDAYQGGFSEHK</sequence>
<name>A0ABT0FQZ1_9ACTN</name>
<keyword evidence="2" id="KW-1185">Reference proteome</keyword>
<evidence type="ECO:0000313" key="1">
    <source>
        <dbReference type="EMBL" id="MCK2214763.1"/>
    </source>
</evidence>